<reference evidence="3" key="1">
    <citation type="thesis" date="2020" institute="ProQuest LLC" country="789 East Eisenhower Parkway, Ann Arbor, MI, USA">
        <title>Comparative Genomics and Chromosome Evolution.</title>
        <authorList>
            <person name="Mudd A.B."/>
        </authorList>
    </citation>
    <scope>NUCLEOTIDE SEQUENCE</scope>
    <source>
        <strain evidence="3">237g6f4</strain>
        <tissue evidence="3">Blood</tissue>
    </source>
</reference>
<evidence type="ECO:0008006" key="5">
    <source>
        <dbReference type="Google" id="ProtNLM"/>
    </source>
</evidence>
<gene>
    <name evidence="3" type="ORF">GDO81_021715</name>
</gene>
<keyword evidence="2" id="KW-0732">Signal</keyword>
<feature type="chain" id="PRO_5043507440" description="Dermatopontin" evidence="2">
    <location>
        <begin position="19"/>
        <end position="258"/>
    </location>
</feature>
<protein>
    <recommendedName>
        <fullName evidence="5">Dermatopontin</fullName>
    </recommendedName>
</protein>
<keyword evidence="4" id="KW-1185">Reference proteome</keyword>
<accession>A0AAV6YY49</accession>
<comment type="caution">
    <text evidence="3">The sequence shown here is derived from an EMBL/GenBank/DDBJ whole genome shotgun (WGS) entry which is preliminary data.</text>
</comment>
<evidence type="ECO:0000313" key="3">
    <source>
        <dbReference type="EMBL" id="KAG8538956.1"/>
    </source>
</evidence>
<evidence type="ECO:0000256" key="1">
    <source>
        <dbReference type="SAM" id="MobiDB-lite"/>
    </source>
</evidence>
<evidence type="ECO:0000313" key="4">
    <source>
        <dbReference type="Proteomes" id="UP000824782"/>
    </source>
</evidence>
<feature type="signal peptide" evidence="2">
    <location>
        <begin position="1"/>
        <end position="18"/>
    </location>
</feature>
<dbReference type="EMBL" id="WNYA01017389">
    <property type="protein sequence ID" value="KAG8538956.1"/>
    <property type="molecule type" value="Genomic_DNA"/>
</dbReference>
<evidence type="ECO:0000256" key="2">
    <source>
        <dbReference type="SAM" id="SignalP"/>
    </source>
</evidence>
<feature type="region of interest" description="Disordered" evidence="1">
    <location>
        <begin position="181"/>
        <end position="202"/>
    </location>
</feature>
<organism evidence="3 4">
    <name type="scientific">Engystomops pustulosus</name>
    <name type="common">Tungara frog</name>
    <name type="synonym">Physalaemus pustulosus</name>
    <dbReference type="NCBI Taxonomy" id="76066"/>
    <lineage>
        <taxon>Eukaryota</taxon>
        <taxon>Metazoa</taxon>
        <taxon>Chordata</taxon>
        <taxon>Craniata</taxon>
        <taxon>Vertebrata</taxon>
        <taxon>Euteleostomi</taxon>
        <taxon>Amphibia</taxon>
        <taxon>Batrachia</taxon>
        <taxon>Anura</taxon>
        <taxon>Neobatrachia</taxon>
        <taxon>Hyloidea</taxon>
        <taxon>Leptodactylidae</taxon>
        <taxon>Leiuperinae</taxon>
        <taxon>Engystomops</taxon>
    </lineage>
</organism>
<name>A0AAV6YY49_ENGPU</name>
<dbReference type="AlphaFoldDB" id="A0AAV6YY49"/>
<dbReference type="Proteomes" id="UP000824782">
    <property type="component" value="Unassembled WGS sequence"/>
</dbReference>
<sequence length="258" mass="29310">MKLYILFCLSCLIITDNCQITTFWVHTTAPYEEYFFDFCDVVDCRGTEDIRWDPSYQYKGEAQFYICVTRPGNENCNSWSDVGWNTGKNWGYQPQEGLERKDKHGRSLLDRMTLYLGGFPTRSCKYPGNCLPLFISITMPSPGDLGKYVLGCHRGTLNGKLGMFELRDAKLRPTSAPVNHIAGADQELQKKSKRGNTSSRAKMGRGFLYGNSSCPKKELMVRMGKVYCKGTQHISRMHSLCRGKSSSNHPTLCDPTYR</sequence>
<proteinExistence type="predicted"/>